<organism evidence="1 2">
    <name type="scientific">Helianthus annuus</name>
    <name type="common">Common sunflower</name>
    <dbReference type="NCBI Taxonomy" id="4232"/>
    <lineage>
        <taxon>Eukaryota</taxon>
        <taxon>Viridiplantae</taxon>
        <taxon>Streptophyta</taxon>
        <taxon>Embryophyta</taxon>
        <taxon>Tracheophyta</taxon>
        <taxon>Spermatophyta</taxon>
        <taxon>Magnoliopsida</taxon>
        <taxon>eudicotyledons</taxon>
        <taxon>Gunneridae</taxon>
        <taxon>Pentapetalae</taxon>
        <taxon>asterids</taxon>
        <taxon>campanulids</taxon>
        <taxon>Asterales</taxon>
        <taxon>Asteraceae</taxon>
        <taxon>Asteroideae</taxon>
        <taxon>Heliantheae alliance</taxon>
        <taxon>Heliantheae</taxon>
        <taxon>Helianthus</taxon>
    </lineage>
</organism>
<keyword evidence="2" id="KW-1185">Reference proteome</keyword>
<dbReference type="EMBL" id="MNCJ02000332">
    <property type="protein sequence ID" value="KAF5757479.1"/>
    <property type="molecule type" value="Genomic_DNA"/>
</dbReference>
<reference evidence="1" key="1">
    <citation type="journal article" date="2017" name="Nature">
        <title>The sunflower genome provides insights into oil metabolism, flowering and Asterid evolution.</title>
        <authorList>
            <person name="Badouin H."/>
            <person name="Gouzy J."/>
            <person name="Grassa C.J."/>
            <person name="Murat F."/>
            <person name="Staton S.E."/>
            <person name="Cottret L."/>
            <person name="Lelandais-Briere C."/>
            <person name="Owens G.L."/>
            <person name="Carrere S."/>
            <person name="Mayjonade B."/>
            <person name="Legrand L."/>
            <person name="Gill N."/>
            <person name="Kane N.C."/>
            <person name="Bowers J.E."/>
            <person name="Hubner S."/>
            <person name="Bellec A."/>
            <person name="Berard A."/>
            <person name="Berges H."/>
            <person name="Blanchet N."/>
            <person name="Boniface M.C."/>
            <person name="Brunel D."/>
            <person name="Catrice O."/>
            <person name="Chaidir N."/>
            <person name="Claudel C."/>
            <person name="Donnadieu C."/>
            <person name="Faraut T."/>
            <person name="Fievet G."/>
            <person name="Helmstetter N."/>
            <person name="King M."/>
            <person name="Knapp S.J."/>
            <person name="Lai Z."/>
            <person name="Le Paslier M.C."/>
            <person name="Lippi Y."/>
            <person name="Lorenzon L."/>
            <person name="Mandel J.R."/>
            <person name="Marage G."/>
            <person name="Marchand G."/>
            <person name="Marquand E."/>
            <person name="Bret-Mestries E."/>
            <person name="Morien E."/>
            <person name="Nambeesan S."/>
            <person name="Nguyen T."/>
            <person name="Pegot-Espagnet P."/>
            <person name="Pouilly N."/>
            <person name="Raftis F."/>
            <person name="Sallet E."/>
            <person name="Schiex T."/>
            <person name="Thomas J."/>
            <person name="Vandecasteele C."/>
            <person name="Vares D."/>
            <person name="Vear F."/>
            <person name="Vautrin S."/>
            <person name="Crespi M."/>
            <person name="Mangin B."/>
            <person name="Burke J.M."/>
            <person name="Salse J."/>
            <person name="Munos S."/>
            <person name="Vincourt P."/>
            <person name="Rieseberg L.H."/>
            <person name="Langlade N.B."/>
        </authorList>
    </citation>
    <scope>NUCLEOTIDE SEQUENCE</scope>
    <source>
        <tissue evidence="1">Leaves</tissue>
    </source>
</reference>
<reference evidence="1" key="2">
    <citation type="submission" date="2020-06" db="EMBL/GenBank/DDBJ databases">
        <title>Helianthus annuus Genome sequencing and assembly Release 2.</title>
        <authorList>
            <person name="Gouzy J."/>
            <person name="Langlade N."/>
            <person name="Munos S."/>
        </authorList>
    </citation>
    <scope>NUCLEOTIDE SEQUENCE</scope>
    <source>
        <tissue evidence="1">Leaves</tissue>
    </source>
</reference>
<proteinExistence type="predicted"/>
<dbReference type="AlphaFoldDB" id="A0A9K3GX50"/>
<name>A0A9K3GX50_HELAN</name>
<sequence>MTPLPLFLLLFEIHKWVFFLLICNKVEFFVLEITHLVQLFVLSSRFRIQVDAAIVVDVFW</sequence>
<evidence type="ECO:0000313" key="2">
    <source>
        <dbReference type="Proteomes" id="UP000215914"/>
    </source>
</evidence>
<comment type="caution">
    <text evidence="1">The sequence shown here is derived from an EMBL/GenBank/DDBJ whole genome shotgun (WGS) entry which is preliminary data.</text>
</comment>
<evidence type="ECO:0000313" key="1">
    <source>
        <dbReference type="EMBL" id="KAF5757479.1"/>
    </source>
</evidence>
<dbReference type="Gramene" id="mRNA:HanXRQr2_Chr17g0827181">
    <property type="protein sequence ID" value="CDS:HanXRQr2_Chr17g0827181.1"/>
    <property type="gene ID" value="HanXRQr2_Chr17g0827181"/>
</dbReference>
<gene>
    <name evidence="1" type="ORF">HanXRQr2_Chr17g0827181</name>
</gene>
<accession>A0A9K3GX50</accession>
<dbReference type="Proteomes" id="UP000215914">
    <property type="component" value="Unassembled WGS sequence"/>
</dbReference>
<protein>
    <submittedName>
        <fullName evidence="1">Uncharacterized protein</fullName>
    </submittedName>
</protein>